<evidence type="ECO:0000259" key="4">
    <source>
        <dbReference type="PROSITE" id="PS01124"/>
    </source>
</evidence>
<accession>A0A4P6LZR2</accession>
<dbReference type="Pfam" id="PF12833">
    <property type="entry name" value="HTH_18"/>
    <property type="match status" value="1"/>
</dbReference>
<evidence type="ECO:0000256" key="1">
    <source>
        <dbReference type="ARBA" id="ARBA00023015"/>
    </source>
</evidence>
<dbReference type="Proteomes" id="UP000289794">
    <property type="component" value="Chromosome"/>
</dbReference>
<reference evidence="5 6" key="1">
    <citation type="submission" date="2019-01" db="EMBL/GenBank/DDBJ databases">
        <title>PMF-metabolizing Aryl O-demethylase.</title>
        <authorList>
            <person name="Kim M."/>
        </authorList>
    </citation>
    <scope>NUCLEOTIDE SEQUENCE [LARGE SCALE GENOMIC DNA]</scope>
    <source>
        <strain evidence="5 6">PMF1</strain>
    </source>
</reference>
<dbReference type="Gene3D" id="2.60.120.10">
    <property type="entry name" value="Jelly Rolls"/>
    <property type="match status" value="1"/>
</dbReference>
<protein>
    <submittedName>
        <fullName evidence="5">HTH-type transcriptional regulator ChbR</fullName>
    </submittedName>
</protein>
<dbReference type="KEGG" id="bpro:PMF13cell1_03312"/>
<evidence type="ECO:0000256" key="3">
    <source>
        <dbReference type="ARBA" id="ARBA00023163"/>
    </source>
</evidence>
<name>A0A4P6LZR2_9FIRM</name>
<proteinExistence type="predicted"/>
<dbReference type="PROSITE" id="PS01124">
    <property type="entry name" value="HTH_ARAC_FAMILY_2"/>
    <property type="match status" value="1"/>
</dbReference>
<dbReference type="GO" id="GO:0003700">
    <property type="term" value="F:DNA-binding transcription factor activity"/>
    <property type="evidence" value="ECO:0007669"/>
    <property type="project" value="InterPro"/>
</dbReference>
<dbReference type="SMART" id="SM00342">
    <property type="entry name" value="HTH_ARAC"/>
    <property type="match status" value="1"/>
</dbReference>
<dbReference type="InterPro" id="IPR014710">
    <property type="entry name" value="RmlC-like_jellyroll"/>
</dbReference>
<dbReference type="SUPFAM" id="SSF46689">
    <property type="entry name" value="Homeodomain-like"/>
    <property type="match status" value="1"/>
</dbReference>
<dbReference type="Gene3D" id="1.10.10.60">
    <property type="entry name" value="Homeodomain-like"/>
    <property type="match status" value="2"/>
</dbReference>
<organism evidence="5 6">
    <name type="scientific">Blautia producta</name>
    <dbReference type="NCBI Taxonomy" id="33035"/>
    <lineage>
        <taxon>Bacteria</taxon>
        <taxon>Bacillati</taxon>
        <taxon>Bacillota</taxon>
        <taxon>Clostridia</taxon>
        <taxon>Lachnospirales</taxon>
        <taxon>Lachnospiraceae</taxon>
        <taxon>Blautia</taxon>
    </lineage>
</organism>
<sequence length="280" mass="32342">MIRLTAEEILNSRGYHAAETVLSNGLETYRHTHEFYEIFITKEGEMYHCCNGRRDLLPQNTLCLVKPEDVHSFQRGQCKSVYFMNLAFSRELFEKGQSVWQQFCGRNIEAAGSLVTLPGSLSQAVSSRILYLMKHMAGEGEIPWENIVLGILLDALTCLQKLKTSRESVPGWLEAACHEMQKKENYMAGLKRFVEVSGKSQEHLNRMMKQHYGRTPTEYMNSIRLEQAAFLLRTTDEGVLNIMLECGFNNVSYFNQRFKEEYGITPTRYRQFNRLVVNPV</sequence>
<dbReference type="AlphaFoldDB" id="A0A4P6LZR2"/>
<dbReference type="InterPro" id="IPR003313">
    <property type="entry name" value="AraC-bd"/>
</dbReference>
<keyword evidence="2" id="KW-0238">DNA-binding</keyword>
<dbReference type="Pfam" id="PF02311">
    <property type="entry name" value="AraC_binding"/>
    <property type="match status" value="1"/>
</dbReference>
<feature type="domain" description="HTH araC/xylS-type" evidence="4">
    <location>
        <begin position="167"/>
        <end position="272"/>
    </location>
</feature>
<dbReference type="InterPro" id="IPR037923">
    <property type="entry name" value="HTH-like"/>
</dbReference>
<dbReference type="InterPro" id="IPR020449">
    <property type="entry name" value="Tscrpt_reg_AraC-type_HTH"/>
</dbReference>
<evidence type="ECO:0000313" key="6">
    <source>
        <dbReference type="Proteomes" id="UP000289794"/>
    </source>
</evidence>
<dbReference type="PANTHER" id="PTHR43280:SF2">
    <property type="entry name" value="HTH-TYPE TRANSCRIPTIONAL REGULATOR EXSA"/>
    <property type="match status" value="1"/>
</dbReference>
<dbReference type="RefSeq" id="WP_130181409.1">
    <property type="nucleotide sequence ID" value="NZ_CP035945.1"/>
</dbReference>
<dbReference type="EMBL" id="CP035945">
    <property type="protein sequence ID" value="QBE97749.1"/>
    <property type="molecule type" value="Genomic_DNA"/>
</dbReference>
<keyword evidence="3" id="KW-0804">Transcription</keyword>
<evidence type="ECO:0000256" key="2">
    <source>
        <dbReference type="ARBA" id="ARBA00023125"/>
    </source>
</evidence>
<gene>
    <name evidence="5" type="primary">chbR</name>
    <name evidence="5" type="ORF">PMF13cell1_03312</name>
</gene>
<keyword evidence="1" id="KW-0805">Transcription regulation</keyword>
<dbReference type="InterPro" id="IPR018060">
    <property type="entry name" value="HTH_AraC"/>
</dbReference>
<dbReference type="PRINTS" id="PR00032">
    <property type="entry name" value="HTHARAC"/>
</dbReference>
<dbReference type="GO" id="GO:0043565">
    <property type="term" value="F:sequence-specific DNA binding"/>
    <property type="evidence" value="ECO:0007669"/>
    <property type="project" value="InterPro"/>
</dbReference>
<evidence type="ECO:0000313" key="5">
    <source>
        <dbReference type="EMBL" id="QBE97749.1"/>
    </source>
</evidence>
<dbReference type="InterPro" id="IPR009057">
    <property type="entry name" value="Homeodomain-like_sf"/>
</dbReference>
<dbReference type="PANTHER" id="PTHR43280">
    <property type="entry name" value="ARAC-FAMILY TRANSCRIPTIONAL REGULATOR"/>
    <property type="match status" value="1"/>
</dbReference>
<dbReference type="SUPFAM" id="SSF51215">
    <property type="entry name" value="Regulatory protein AraC"/>
    <property type="match status" value="1"/>
</dbReference>